<dbReference type="PIRSF" id="PIRSF000850">
    <property type="entry name" value="Phospholipase_D_PSS"/>
    <property type="match status" value="1"/>
</dbReference>
<keyword evidence="7" id="KW-0472">Membrane</keyword>
<dbReference type="InterPro" id="IPR001736">
    <property type="entry name" value="PLipase_D/transphosphatidylase"/>
</dbReference>
<sequence>MLLITLLIIIVIYLLIVLDFKLGRRNHQNHAQHLPFKETTADYHLYKNGSPLFEDLFQEISEAQQQVDIYFYLISNDRSGRDFLEILKKKASEGVLVRLMTDRLGGYQLSKQIRGELAEAGVQFHFAAIPGFPYFFYKLNHRNHRKITVIDGEIAYVGGFNIGDNYLGKNPKFGDWRDYHLRLTGPAVSELHHIFLDDWYRATGEKHSPLVTNKEAKHSVKVVATDGAKLEDEFLRMIQRADQEILIGTPYFIPTEKLMIALKQALQRGVSLQIMAPLKSDHPFVKEAAIPYLDQLFHAGAKICLYDDGFYHSKVMIVDQNIADIGTANFDRRSFFLNKEVNTFVYDNVFISDLRKAYMEDAQNAIAFNEEWLSQRSLATKITIQIAKVLRPIL</sequence>
<organism evidence="10 11">
    <name type="scientific">Halobacillus naozhouensis</name>
    <dbReference type="NCBI Taxonomy" id="554880"/>
    <lineage>
        <taxon>Bacteria</taxon>
        <taxon>Bacillati</taxon>
        <taxon>Bacillota</taxon>
        <taxon>Bacilli</taxon>
        <taxon>Bacillales</taxon>
        <taxon>Bacillaceae</taxon>
        <taxon>Halobacillus</taxon>
    </lineage>
</organism>
<evidence type="ECO:0000259" key="9">
    <source>
        <dbReference type="PROSITE" id="PS50035"/>
    </source>
</evidence>
<protein>
    <recommendedName>
        <fullName evidence="8">Cardiolipin synthase</fullName>
        <ecNumber evidence="8">2.7.8.-</ecNumber>
    </recommendedName>
</protein>
<dbReference type="SMART" id="SM00155">
    <property type="entry name" value="PLDc"/>
    <property type="match status" value="2"/>
</dbReference>
<proteinExistence type="predicted"/>
<dbReference type="NCBIfam" id="TIGR04265">
    <property type="entry name" value="bac_cardiolipin"/>
    <property type="match status" value="1"/>
</dbReference>
<keyword evidence="6" id="KW-1133">Transmembrane helix</keyword>
<evidence type="ECO:0000256" key="5">
    <source>
        <dbReference type="ARBA" id="ARBA00022737"/>
    </source>
</evidence>
<evidence type="ECO:0000256" key="2">
    <source>
        <dbReference type="ARBA" id="ARBA00022475"/>
    </source>
</evidence>
<dbReference type="InterPro" id="IPR022924">
    <property type="entry name" value="Cardiolipin_synthase"/>
</dbReference>
<dbReference type="PANTHER" id="PTHR21248:SF7">
    <property type="entry name" value="MINOR CARDIOLIPIN SYNTHASE CLSB"/>
    <property type="match status" value="1"/>
</dbReference>
<dbReference type="EC" id="2.7.8.-" evidence="8"/>
<dbReference type="Gene3D" id="3.30.870.10">
    <property type="entry name" value="Endonuclease Chain A"/>
    <property type="match status" value="2"/>
</dbReference>
<dbReference type="PANTHER" id="PTHR21248">
    <property type="entry name" value="CARDIOLIPIN SYNTHASE"/>
    <property type="match status" value="1"/>
</dbReference>
<dbReference type="PROSITE" id="PS50035">
    <property type="entry name" value="PLD"/>
    <property type="match status" value="2"/>
</dbReference>
<evidence type="ECO:0000256" key="6">
    <source>
        <dbReference type="ARBA" id="ARBA00022989"/>
    </source>
</evidence>
<dbReference type="EMBL" id="CP121671">
    <property type="protein sequence ID" value="WFT74398.1"/>
    <property type="molecule type" value="Genomic_DNA"/>
</dbReference>
<evidence type="ECO:0000256" key="8">
    <source>
        <dbReference type="NCBIfam" id="TIGR04265"/>
    </source>
</evidence>
<dbReference type="Pfam" id="PF13091">
    <property type="entry name" value="PLDc_2"/>
    <property type="match status" value="2"/>
</dbReference>
<keyword evidence="4" id="KW-0812">Transmembrane</keyword>
<dbReference type="CDD" id="cd09112">
    <property type="entry name" value="PLDc_CLS_2"/>
    <property type="match status" value="1"/>
</dbReference>
<evidence type="ECO:0000256" key="1">
    <source>
        <dbReference type="ARBA" id="ARBA00004236"/>
    </source>
</evidence>
<reference evidence="10 11" key="1">
    <citation type="submission" date="2023-04" db="EMBL/GenBank/DDBJ databases">
        <title>Genome sequence of Halobacillus naozhouensis KACC 21980.</title>
        <authorList>
            <person name="Kim S."/>
            <person name="Heo J."/>
            <person name="Kwon S.-W."/>
        </authorList>
    </citation>
    <scope>NUCLEOTIDE SEQUENCE [LARGE SCALE GENOMIC DNA]</scope>
    <source>
        <strain evidence="10 11">KCTC 13234</strain>
    </source>
</reference>
<keyword evidence="3" id="KW-0808">Transferase</keyword>
<dbReference type="CDD" id="cd09110">
    <property type="entry name" value="PLDc_CLS_1"/>
    <property type="match status" value="1"/>
</dbReference>
<keyword evidence="11" id="KW-1185">Reference proteome</keyword>
<keyword evidence="2" id="KW-1003">Cell membrane</keyword>
<evidence type="ECO:0000256" key="7">
    <source>
        <dbReference type="ARBA" id="ARBA00023136"/>
    </source>
</evidence>
<keyword evidence="5" id="KW-0677">Repeat</keyword>
<feature type="domain" description="PLD phosphodiesterase" evidence="9">
    <location>
        <begin position="139"/>
        <end position="166"/>
    </location>
</feature>
<gene>
    <name evidence="10" type="primary">cls</name>
    <name evidence="10" type="ORF">P9989_18895</name>
</gene>
<evidence type="ECO:0000256" key="4">
    <source>
        <dbReference type="ARBA" id="ARBA00022692"/>
    </source>
</evidence>
<accession>A0ABY8IW12</accession>
<evidence type="ECO:0000313" key="11">
    <source>
        <dbReference type="Proteomes" id="UP001221597"/>
    </source>
</evidence>
<feature type="domain" description="PLD phosphodiesterase" evidence="9">
    <location>
        <begin position="307"/>
        <end position="334"/>
    </location>
</feature>
<dbReference type="RefSeq" id="WP_283076395.1">
    <property type="nucleotide sequence ID" value="NZ_CP121671.1"/>
</dbReference>
<name>A0ABY8IW12_9BACI</name>
<dbReference type="SUPFAM" id="SSF56024">
    <property type="entry name" value="Phospholipase D/nuclease"/>
    <property type="match status" value="2"/>
</dbReference>
<evidence type="ECO:0000313" key="10">
    <source>
        <dbReference type="EMBL" id="WFT74398.1"/>
    </source>
</evidence>
<evidence type="ECO:0000256" key="3">
    <source>
        <dbReference type="ARBA" id="ARBA00022679"/>
    </source>
</evidence>
<dbReference type="Proteomes" id="UP001221597">
    <property type="component" value="Chromosome"/>
</dbReference>
<comment type="subcellular location">
    <subcellularLocation>
        <location evidence="1">Cell membrane</location>
    </subcellularLocation>
</comment>
<dbReference type="InterPro" id="IPR025202">
    <property type="entry name" value="PLD-like_dom"/>
</dbReference>